<name>A0A381ZTI2_9ZZZZ</name>
<sequence>MGAFISNELEAEQAYVDKAYGCLEAAKERVFDLTSMVEVGEGGTNQARVERDAIWGSVSTRLGQLNMGDAALVFGRIDQN</sequence>
<proteinExistence type="predicted"/>
<dbReference type="EMBL" id="UINC01022582">
    <property type="protein sequence ID" value="SVA92509.1"/>
    <property type="molecule type" value="Genomic_DNA"/>
</dbReference>
<accession>A0A381ZTI2</accession>
<protein>
    <submittedName>
        <fullName evidence="1">Uncharacterized protein</fullName>
    </submittedName>
</protein>
<organism evidence="1">
    <name type="scientific">marine metagenome</name>
    <dbReference type="NCBI Taxonomy" id="408172"/>
    <lineage>
        <taxon>unclassified sequences</taxon>
        <taxon>metagenomes</taxon>
        <taxon>ecological metagenomes</taxon>
    </lineage>
</organism>
<gene>
    <name evidence="1" type="ORF">METZ01_LOCUS145363</name>
</gene>
<feature type="non-terminal residue" evidence="1">
    <location>
        <position position="80"/>
    </location>
</feature>
<reference evidence="1" key="1">
    <citation type="submission" date="2018-05" db="EMBL/GenBank/DDBJ databases">
        <authorList>
            <person name="Lanie J.A."/>
            <person name="Ng W.-L."/>
            <person name="Kazmierczak K.M."/>
            <person name="Andrzejewski T.M."/>
            <person name="Davidsen T.M."/>
            <person name="Wayne K.J."/>
            <person name="Tettelin H."/>
            <person name="Glass J.I."/>
            <person name="Rusch D."/>
            <person name="Podicherti R."/>
            <person name="Tsui H.-C.T."/>
            <person name="Winkler M.E."/>
        </authorList>
    </citation>
    <scope>NUCLEOTIDE SEQUENCE</scope>
</reference>
<dbReference type="AlphaFoldDB" id="A0A381ZTI2"/>
<evidence type="ECO:0000313" key="1">
    <source>
        <dbReference type="EMBL" id="SVA92509.1"/>
    </source>
</evidence>